<dbReference type="AlphaFoldDB" id="A0A107GA16"/>
<proteinExistence type="predicted"/>
<dbReference type="Proteomes" id="UP000062998">
    <property type="component" value="Unassembled WGS sequence"/>
</dbReference>
<evidence type="ECO:0000313" key="1">
    <source>
        <dbReference type="EMBL" id="KWE08079.1"/>
    </source>
</evidence>
<comment type="caution">
    <text evidence="1">The sequence shown here is derived from an EMBL/GenBank/DDBJ whole genome shotgun (WGS) entry which is preliminary data.</text>
</comment>
<gene>
    <name evidence="1" type="ORF">WL73_08780</name>
</gene>
<name>A0A107GA16_9BURK</name>
<organism evidence="1 2">
    <name type="scientific">Burkholderia ubonensis</name>
    <dbReference type="NCBI Taxonomy" id="101571"/>
    <lineage>
        <taxon>Bacteria</taxon>
        <taxon>Pseudomonadati</taxon>
        <taxon>Pseudomonadota</taxon>
        <taxon>Betaproteobacteria</taxon>
        <taxon>Burkholderiales</taxon>
        <taxon>Burkholderiaceae</taxon>
        <taxon>Burkholderia</taxon>
        <taxon>Burkholderia cepacia complex</taxon>
    </lineage>
</organism>
<sequence length="79" mass="9068">MFIIFFRIRFRPIKILGQKSRFVLDKLFCTNNLILLNPFTTNNVALLQIQVSNVLHCLFLIGTISERSGQSEYTSGSDD</sequence>
<protein>
    <submittedName>
        <fullName evidence="1">Uncharacterized protein</fullName>
    </submittedName>
</protein>
<evidence type="ECO:0000313" key="2">
    <source>
        <dbReference type="Proteomes" id="UP000062998"/>
    </source>
</evidence>
<accession>A0A107GA16</accession>
<dbReference type="EMBL" id="LPIX01000031">
    <property type="protein sequence ID" value="KWE08079.1"/>
    <property type="molecule type" value="Genomic_DNA"/>
</dbReference>
<reference evidence="1 2" key="1">
    <citation type="submission" date="2015-11" db="EMBL/GenBank/DDBJ databases">
        <title>Expanding the genomic diversity of Burkholderia species for the development of highly accurate diagnostics.</title>
        <authorList>
            <person name="Sahl J."/>
            <person name="Keim P."/>
            <person name="Wagner D."/>
        </authorList>
    </citation>
    <scope>NUCLEOTIDE SEQUENCE [LARGE SCALE GENOMIC DNA]</scope>
    <source>
        <strain evidence="1 2">MSMB2167WGS</strain>
    </source>
</reference>